<dbReference type="InterPro" id="IPR038740">
    <property type="entry name" value="BioF2-like_GNAT_dom"/>
</dbReference>
<dbReference type="GO" id="GO:0071555">
    <property type="term" value="P:cell wall organization"/>
    <property type="evidence" value="ECO:0007669"/>
    <property type="project" value="UniProtKB-KW"/>
</dbReference>
<evidence type="ECO:0000259" key="7">
    <source>
        <dbReference type="Pfam" id="PF13480"/>
    </source>
</evidence>
<keyword evidence="2 8" id="KW-0808">Transferase</keyword>
<dbReference type="GO" id="GO:0009252">
    <property type="term" value="P:peptidoglycan biosynthetic process"/>
    <property type="evidence" value="ECO:0007669"/>
    <property type="project" value="UniProtKB-KW"/>
</dbReference>
<protein>
    <submittedName>
        <fullName evidence="8">Lipid II:glycine glycyltransferase (Peptidoglycan interpeptide bridge formation enzyme)</fullName>
    </submittedName>
</protein>
<keyword evidence="6" id="KW-0961">Cell wall biogenesis/degradation</keyword>
<proteinExistence type="inferred from homology"/>
<comment type="similarity">
    <text evidence="1">Belongs to the FemABX family.</text>
</comment>
<dbReference type="Pfam" id="PF13480">
    <property type="entry name" value="Acetyltransf_6"/>
    <property type="match status" value="1"/>
</dbReference>
<evidence type="ECO:0000256" key="6">
    <source>
        <dbReference type="ARBA" id="ARBA00023316"/>
    </source>
</evidence>
<keyword evidence="3" id="KW-0133">Cell shape</keyword>
<gene>
    <name evidence="8" type="ORF">SAMN04489860_1617</name>
</gene>
<dbReference type="PROSITE" id="PS51191">
    <property type="entry name" value="FEMABX"/>
    <property type="match status" value="1"/>
</dbReference>
<evidence type="ECO:0000256" key="5">
    <source>
        <dbReference type="ARBA" id="ARBA00023315"/>
    </source>
</evidence>
<dbReference type="OrthoDB" id="9785911at2"/>
<dbReference type="GO" id="GO:0008360">
    <property type="term" value="P:regulation of cell shape"/>
    <property type="evidence" value="ECO:0007669"/>
    <property type="project" value="UniProtKB-KW"/>
</dbReference>
<keyword evidence="9" id="KW-1185">Reference proteome</keyword>
<dbReference type="EMBL" id="LT629776">
    <property type="protein sequence ID" value="SDS46783.1"/>
    <property type="molecule type" value="Genomic_DNA"/>
</dbReference>
<dbReference type="SUPFAM" id="SSF55729">
    <property type="entry name" value="Acyl-CoA N-acyltransferases (Nat)"/>
    <property type="match status" value="2"/>
</dbReference>
<evidence type="ECO:0000313" key="8">
    <source>
        <dbReference type="EMBL" id="SDS46783.1"/>
    </source>
</evidence>
<dbReference type="PANTHER" id="PTHR36174">
    <property type="entry name" value="LIPID II:GLYCINE GLYCYLTRANSFERASE"/>
    <property type="match status" value="1"/>
</dbReference>
<organism evidence="8 9">
    <name type="scientific">Paraoerskovia marina</name>
    <dbReference type="NCBI Taxonomy" id="545619"/>
    <lineage>
        <taxon>Bacteria</taxon>
        <taxon>Bacillati</taxon>
        <taxon>Actinomycetota</taxon>
        <taxon>Actinomycetes</taxon>
        <taxon>Micrococcales</taxon>
        <taxon>Cellulomonadaceae</taxon>
        <taxon>Paraoerskovia</taxon>
    </lineage>
</organism>
<dbReference type="AlphaFoldDB" id="A0A1H1SG08"/>
<sequence>MDLTVVEITHRDAWDRSILDAGGHPLQLWGWGEVKSTGTWTARRLHVLDGEELVGAAQILVRRLPAQFKALCHVPRGPVVVSPADDDGVRDDVESGPEGAYAGGGYGVGREPQRSAVTTAIAAWAKSTIGGVGMTLEPDWPEGTSLTLADARPSPNPILYPSTLIVDLTKDPETLMKSMSKSTRYDIRKAGRSGLDVRRVVDEETVRAVLEVYKETAERAGFALHEDAYYLAIHREMADASVLVAAFDDDGAPVAFVWCVQSASTSFELYGGINDAGRKLRANAPVKWHAMELAREAGVVRYDMNGLLNDGISEFKKSFAHHSDELVRSVDVPFSIWYSAWNSALPTAKKVVRTLRGSH</sequence>
<name>A0A1H1SG08_9CELL</name>
<dbReference type="Gene3D" id="3.40.630.30">
    <property type="match status" value="2"/>
</dbReference>
<dbReference type="GO" id="GO:0016755">
    <property type="term" value="F:aminoacyltransferase activity"/>
    <property type="evidence" value="ECO:0007669"/>
    <property type="project" value="InterPro"/>
</dbReference>
<evidence type="ECO:0000256" key="3">
    <source>
        <dbReference type="ARBA" id="ARBA00022960"/>
    </source>
</evidence>
<dbReference type="STRING" id="545619.SAMN04489860_1617"/>
<dbReference type="PANTHER" id="PTHR36174:SF1">
    <property type="entry name" value="LIPID II:GLYCINE GLYCYLTRANSFERASE"/>
    <property type="match status" value="1"/>
</dbReference>
<dbReference type="InterPro" id="IPR016181">
    <property type="entry name" value="Acyl_CoA_acyltransferase"/>
</dbReference>
<keyword evidence="5" id="KW-0012">Acyltransferase</keyword>
<dbReference type="eggNOG" id="COG2348">
    <property type="taxonomic scope" value="Bacteria"/>
</dbReference>
<evidence type="ECO:0000256" key="1">
    <source>
        <dbReference type="ARBA" id="ARBA00009943"/>
    </source>
</evidence>
<dbReference type="InterPro" id="IPR003447">
    <property type="entry name" value="FEMABX"/>
</dbReference>
<dbReference type="Proteomes" id="UP000185663">
    <property type="component" value="Chromosome I"/>
</dbReference>
<dbReference type="InterPro" id="IPR050644">
    <property type="entry name" value="PG_Glycine_Bridge_Synth"/>
</dbReference>
<accession>A0A1H1SG08</accession>
<evidence type="ECO:0000256" key="4">
    <source>
        <dbReference type="ARBA" id="ARBA00022984"/>
    </source>
</evidence>
<feature type="domain" description="BioF2-like acetyltransferase" evidence="7">
    <location>
        <begin position="179"/>
        <end position="316"/>
    </location>
</feature>
<evidence type="ECO:0000256" key="2">
    <source>
        <dbReference type="ARBA" id="ARBA00022679"/>
    </source>
</evidence>
<keyword evidence="4" id="KW-0573">Peptidoglycan synthesis</keyword>
<reference evidence="8 9" key="1">
    <citation type="submission" date="2016-10" db="EMBL/GenBank/DDBJ databases">
        <authorList>
            <person name="de Groot N.N."/>
        </authorList>
    </citation>
    <scope>NUCLEOTIDE SEQUENCE [LARGE SCALE GENOMIC DNA]</scope>
    <source>
        <strain evidence="8 9">DSM 22126</strain>
    </source>
</reference>
<evidence type="ECO:0000313" key="9">
    <source>
        <dbReference type="Proteomes" id="UP000185663"/>
    </source>
</evidence>